<feature type="compositionally biased region" description="Basic residues" evidence="2">
    <location>
        <begin position="389"/>
        <end position="399"/>
    </location>
</feature>
<comment type="similarity">
    <text evidence="1">Belongs to the peptidase A1 family.</text>
</comment>
<dbReference type="InterPro" id="IPR001461">
    <property type="entry name" value="Aspartic_peptidase_A1"/>
</dbReference>
<keyword evidence="4" id="KW-0378">Hydrolase</keyword>
<dbReference type="GO" id="GO:0006508">
    <property type="term" value="P:proteolysis"/>
    <property type="evidence" value="ECO:0007669"/>
    <property type="project" value="UniProtKB-KW"/>
</dbReference>
<feature type="region of interest" description="Disordered" evidence="2">
    <location>
        <begin position="360"/>
        <end position="403"/>
    </location>
</feature>
<evidence type="ECO:0000256" key="1">
    <source>
        <dbReference type="ARBA" id="ARBA00007447"/>
    </source>
</evidence>
<gene>
    <name evidence="4" type="ORF">MCHLO_07481</name>
</gene>
<dbReference type="InterPro" id="IPR029045">
    <property type="entry name" value="ClpP/crotonase-like_dom_sf"/>
</dbReference>
<dbReference type="Pfam" id="PF00026">
    <property type="entry name" value="Asp"/>
    <property type="match status" value="1"/>
</dbReference>
<dbReference type="PRINTS" id="PR00792">
    <property type="entry name" value="PEPSIN"/>
</dbReference>
<evidence type="ECO:0000313" key="5">
    <source>
        <dbReference type="Proteomes" id="UP000815677"/>
    </source>
</evidence>
<dbReference type="SUPFAM" id="SSF52096">
    <property type="entry name" value="ClpP/crotonase"/>
    <property type="match status" value="1"/>
</dbReference>
<dbReference type="InterPro" id="IPR021109">
    <property type="entry name" value="Peptidase_aspartic_dom_sf"/>
</dbReference>
<dbReference type="GO" id="GO:0008233">
    <property type="term" value="F:peptidase activity"/>
    <property type="evidence" value="ECO:0007669"/>
    <property type="project" value="UniProtKB-KW"/>
</dbReference>
<dbReference type="PANTHER" id="PTHR47966:SF75">
    <property type="entry name" value="ENDOPEPTIDASE (CTSD), PUTATIVE (AFU_ORTHOLOGUE AFUA_4G07040)-RELATED"/>
    <property type="match status" value="1"/>
</dbReference>
<evidence type="ECO:0000259" key="3">
    <source>
        <dbReference type="PROSITE" id="PS51767"/>
    </source>
</evidence>
<reference evidence="4" key="1">
    <citation type="submission" date="2014-09" db="EMBL/GenBank/DDBJ databases">
        <title>Genome sequence of the luminous mushroom Mycena chlorophos for searching fungal bioluminescence genes.</title>
        <authorList>
            <person name="Tanaka Y."/>
            <person name="Kasuga D."/>
            <person name="Oba Y."/>
            <person name="Hase S."/>
            <person name="Sato K."/>
            <person name="Oba Y."/>
            <person name="Sakakibara Y."/>
        </authorList>
    </citation>
    <scope>NUCLEOTIDE SEQUENCE</scope>
</reference>
<dbReference type="Pfam" id="PF00378">
    <property type="entry name" value="ECH_1"/>
    <property type="match status" value="1"/>
</dbReference>
<sequence length="787" mass="83204">MSFPLSLPKDAPLATLTKPKPTLWEIELHNGQDSRLTPTLVHALRGLLDAVELDWRSQWRGVPAKAKDRSAAAGALIIVGRKDQDKFFSNGLDLTQVDWNGNFFTVTFNPLLERLLKFPIPTICAINGHGFAGGFMLALACDYRVMTDGSKRNAWLCMNEIDFGAVWPHSFAGVLNAKVGDNNTRRKIALEGARFTPQEALAAGLVDHLATGNTAAVLAKAEEVALLVVVKAASGVWGLIKNDLYHDALEFVRRDYRSTTSQIEDAAVLLRSVLVALTATTEVAAVPTPIQGRSVTLPLKRLEARNPNGLHPKILMQQHMNRAHKRLARMTGRTVPSDDVLYSALHKRVLDVEGAEGLERRLNRNTHGKPQNDKRFNRTGVSRVQSRNERRKNKKHKGAKGAAAGAAAGGAAAGAAAGGAADASNPAAVTNNANLGGPDSQTGVAVANAPTGNNSLGLNIEITDVGYLATIQMGTPPTNYLILMDSGSADLWVASEDCQSTGGGDCGQHQTLGSTSSSSFAASNTPFEVTYGTGAVQGAIIQDNIVVAGLQLTAHTFGVATQETTDFSDDSVPFDGLMGLAQSTLSQQQVLTPVESLAQQGLISDAITAYKISRTADDLNDGEISFGAPDASKFDASTLVTVPNVNTEGFWEAALDDVAVNGQSLNFQGRTSILDTGTTLMVIAQSDAEAIHQLIDGSADAGNGQFTVPCDTNATVAFTYGGKAFDIDPRDIAVQPPVDANNNCLSGITGGSVGTSATQFLVGDVFLKNAYYITDVGQNQISLAKLT</sequence>
<dbReference type="PANTHER" id="PTHR47966">
    <property type="entry name" value="BETA-SITE APP-CLEAVING ENZYME, ISOFORM A-RELATED"/>
    <property type="match status" value="1"/>
</dbReference>
<protein>
    <submittedName>
        <fullName evidence="4">Acid protease</fullName>
    </submittedName>
</protein>
<keyword evidence="4" id="KW-0645">Protease</keyword>
<accession>A0ABQ0LI81</accession>
<dbReference type="InterPro" id="IPR034164">
    <property type="entry name" value="Pepsin-like_dom"/>
</dbReference>
<dbReference type="InterPro" id="IPR033121">
    <property type="entry name" value="PEPTIDASE_A1"/>
</dbReference>
<dbReference type="EMBL" id="DF846343">
    <property type="protein sequence ID" value="GAT50212.1"/>
    <property type="molecule type" value="Genomic_DNA"/>
</dbReference>
<dbReference type="CDD" id="cd06558">
    <property type="entry name" value="crotonase-like"/>
    <property type="match status" value="1"/>
</dbReference>
<organism evidence="4 5">
    <name type="scientific">Mycena chlorophos</name>
    <name type="common">Agaric fungus</name>
    <name type="synonym">Agaricus chlorophos</name>
    <dbReference type="NCBI Taxonomy" id="658473"/>
    <lineage>
        <taxon>Eukaryota</taxon>
        <taxon>Fungi</taxon>
        <taxon>Dikarya</taxon>
        <taxon>Basidiomycota</taxon>
        <taxon>Agaricomycotina</taxon>
        <taxon>Agaricomycetes</taxon>
        <taxon>Agaricomycetidae</taxon>
        <taxon>Agaricales</taxon>
        <taxon>Marasmiineae</taxon>
        <taxon>Mycenaceae</taxon>
        <taxon>Mycena</taxon>
    </lineage>
</organism>
<dbReference type="Gene3D" id="2.40.70.10">
    <property type="entry name" value="Acid Proteases"/>
    <property type="match status" value="2"/>
</dbReference>
<dbReference type="CDD" id="cd05471">
    <property type="entry name" value="pepsin_like"/>
    <property type="match status" value="1"/>
</dbReference>
<dbReference type="InterPro" id="IPR001753">
    <property type="entry name" value="Enoyl-CoA_hydra/iso"/>
</dbReference>
<evidence type="ECO:0000313" key="4">
    <source>
        <dbReference type="EMBL" id="GAT50212.1"/>
    </source>
</evidence>
<evidence type="ECO:0000256" key="2">
    <source>
        <dbReference type="SAM" id="MobiDB-lite"/>
    </source>
</evidence>
<dbReference type="Proteomes" id="UP000815677">
    <property type="component" value="Unassembled WGS sequence"/>
</dbReference>
<dbReference type="PROSITE" id="PS51767">
    <property type="entry name" value="PEPTIDASE_A1"/>
    <property type="match status" value="1"/>
</dbReference>
<proteinExistence type="inferred from homology"/>
<name>A0ABQ0LI81_MYCCL</name>
<dbReference type="SUPFAM" id="SSF50630">
    <property type="entry name" value="Acid proteases"/>
    <property type="match status" value="1"/>
</dbReference>
<keyword evidence="5" id="KW-1185">Reference proteome</keyword>
<feature type="domain" description="Peptidase A1" evidence="3">
    <location>
        <begin position="467"/>
        <end position="784"/>
    </location>
</feature>
<dbReference type="Gene3D" id="3.90.226.10">
    <property type="entry name" value="2-enoyl-CoA Hydratase, Chain A, domain 1"/>
    <property type="match status" value="1"/>
</dbReference>